<feature type="region of interest" description="Disordered" evidence="1">
    <location>
        <begin position="1"/>
        <end position="31"/>
    </location>
</feature>
<protein>
    <recommendedName>
        <fullName evidence="4">VQ domain-containing protein</fullName>
    </recommendedName>
</protein>
<evidence type="ECO:0000256" key="1">
    <source>
        <dbReference type="SAM" id="MobiDB-lite"/>
    </source>
</evidence>
<reference evidence="2" key="1">
    <citation type="submission" date="2023-04" db="EMBL/GenBank/DDBJ databases">
        <authorList>
            <person name="Vijverberg K."/>
            <person name="Xiong W."/>
            <person name="Schranz E."/>
        </authorList>
    </citation>
    <scope>NUCLEOTIDE SEQUENCE</scope>
</reference>
<evidence type="ECO:0008006" key="4">
    <source>
        <dbReference type="Google" id="ProtNLM"/>
    </source>
</evidence>
<dbReference type="PANTHER" id="PTHR34794:SF1">
    <property type="entry name" value="OS10G0101800 PROTEIN"/>
    <property type="match status" value="1"/>
</dbReference>
<dbReference type="PANTHER" id="PTHR34794">
    <property type="entry name" value="EXPRESSED PROTEIN"/>
    <property type="match status" value="1"/>
</dbReference>
<dbReference type="InterPro" id="IPR039610">
    <property type="entry name" value="VQ29"/>
</dbReference>
<name>A0AA35Y1R3_LACSI</name>
<evidence type="ECO:0000313" key="3">
    <source>
        <dbReference type="Proteomes" id="UP001177003"/>
    </source>
</evidence>
<feature type="compositionally biased region" description="Low complexity" evidence="1">
    <location>
        <begin position="1"/>
        <end position="16"/>
    </location>
</feature>
<sequence length="210" mass="23260">MDQYSYSSSSSLSSSSGQQQPARKTIKSSRSLYHNSLHSVRKSLQKPITKHFIAPFQPTPPKVYDVDISSFKELVRVLTCSPEFQQPSPRRLKDMAPPPLIISTIPKPYLFPKQSLLPQSEEGGALNKLPTFIMSPAFCKFLNETLDTTRFISESPEMMDSFGGLSQVGLDFLMMASPNDLPESTLISPLDLSLSPTSLSWCSSLILSPL</sequence>
<dbReference type="EMBL" id="OX465086">
    <property type="protein sequence ID" value="CAI9261600.1"/>
    <property type="molecule type" value="Genomic_DNA"/>
</dbReference>
<feature type="compositionally biased region" description="Polar residues" evidence="1">
    <location>
        <begin position="17"/>
        <end position="31"/>
    </location>
</feature>
<evidence type="ECO:0000313" key="2">
    <source>
        <dbReference type="EMBL" id="CAI9261600.1"/>
    </source>
</evidence>
<keyword evidence="3" id="KW-1185">Reference proteome</keyword>
<gene>
    <name evidence="2" type="ORF">LSALG_LOCUS2379</name>
</gene>
<accession>A0AA35Y1R3</accession>
<proteinExistence type="predicted"/>
<dbReference type="Proteomes" id="UP001177003">
    <property type="component" value="Chromosome 0"/>
</dbReference>
<organism evidence="2 3">
    <name type="scientific">Lactuca saligna</name>
    <name type="common">Willowleaf lettuce</name>
    <dbReference type="NCBI Taxonomy" id="75948"/>
    <lineage>
        <taxon>Eukaryota</taxon>
        <taxon>Viridiplantae</taxon>
        <taxon>Streptophyta</taxon>
        <taxon>Embryophyta</taxon>
        <taxon>Tracheophyta</taxon>
        <taxon>Spermatophyta</taxon>
        <taxon>Magnoliopsida</taxon>
        <taxon>eudicotyledons</taxon>
        <taxon>Gunneridae</taxon>
        <taxon>Pentapetalae</taxon>
        <taxon>asterids</taxon>
        <taxon>campanulids</taxon>
        <taxon>Asterales</taxon>
        <taxon>Asteraceae</taxon>
        <taxon>Cichorioideae</taxon>
        <taxon>Cichorieae</taxon>
        <taxon>Lactucinae</taxon>
        <taxon>Lactuca</taxon>
    </lineage>
</organism>
<dbReference type="AlphaFoldDB" id="A0AA35Y1R3"/>